<evidence type="ECO:0000256" key="8">
    <source>
        <dbReference type="RuleBase" id="RU361233"/>
    </source>
</evidence>
<keyword evidence="11" id="KW-1185">Reference proteome</keyword>
<dbReference type="Pfam" id="PF04535">
    <property type="entry name" value="CASP_dom"/>
    <property type="match status" value="1"/>
</dbReference>
<evidence type="ECO:0000259" key="9">
    <source>
        <dbReference type="Pfam" id="PF04535"/>
    </source>
</evidence>
<evidence type="ECO:0000256" key="3">
    <source>
        <dbReference type="ARBA" id="ARBA00011489"/>
    </source>
</evidence>
<accession>A0A7I8LEA2</accession>
<dbReference type="PROSITE" id="PS51257">
    <property type="entry name" value="PROKAR_LIPOPROTEIN"/>
    <property type="match status" value="1"/>
</dbReference>
<evidence type="ECO:0000256" key="5">
    <source>
        <dbReference type="ARBA" id="ARBA00022692"/>
    </source>
</evidence>
<feature type="transmembrane region" description="Helical" evidence="8">
    <location>
        <begin position="87"/>
        <end position="120"/>
    </location>
</feature>
<reference evidence="10" key="1">
    <citation type="submission" date="2020-02" db="EMBL/GenBank/DDBJ databases">
        <authorList>
            <person name="Scholz U."/>
            <person name="Mascher M."/>
            <person name="Fiebig A."/>
        </authorList>
    </citation>
    <scope>NUCLEOTIDE SEQUENCE</scope>
</reference>
<evidence type="ECO:0000313" key="11">
    <source>
        <dbReference type="Proteomes" id="UP000663760"/>
    </source>
</evidence>
<proteinExistence type="inferred from homology"/>
<comment type="similarity">
    <text evidence="2 8">Belongs to the Casparian strip membrane proteins (CASP) family.</text>
</comment>
<dbReference type="OrthoDB" id="689315at2759"/>
<dbReference type="InterPro" id="IPR006702">
    <property type="entry name" value="CASP_dom"/>
</dbReference>
<keyword evidence="6 8" id="KW-1133">Transmembrane helix</keyword>
<organism evidence="10 11">
    <name type="scientific">Spirodela intermedia</name>
    <name type="common">Intermediate duckweed</name>
    <dbReference type="NCBI Taxonomy" id="51605"/>
    <lineage>
        <taxon>Eukaryota</taxon>
        <taxon>Viridiplantae</taxon>
        <taxon>Streptophyta</taxon>
        <taxon>Embryophyta</taxon>
        <taxon>Tracheophyta</taxon>
        <taxon>Spermatophyta</taxon>
        <taxon>Magnoliopsida</taxon>
        <taxon>Liliopsida</taxon>
        <taxon>Araceae</taxon>
        <taxon>Lemnoideae</taxon>
        <taxon>Spirodela</taxon>
    </lineage>
</organism>
<evidence type="ECO:0000313" key="10">
    <source>
        <dbReference type="EMBL" id="CAA7408170.1"/>
    </source>
</evidence>
<dbReference type="AlphaFoldDB" id="A0A7I8LEA2"/>
<evidence type="ECO:0000256" key="4">
    <source>
        <dbReference type="ARBA" id="ARBA00022475"/>
    </source>
</evidence>
<comment type="subunit">
    <text evidence="3 8">Homodimer and heterodimers.</text>
</comment>
<evidence type="ECO:0000256" key="6">
    <source>
        <dbReference type="ARBA" id="ARBA00022989"/>
    </source>
</evidence>
<evidence type="ECO:0000256" key="1">
    <source>
        <dbReference type="ARBA" id="ARBA00004651"/>
    </source>
</evidence>
<sequence>MEYRMLKTEGFLRLLSVVFTALTACVIGLDTQTKVVFVEKKATVKDLSSLWVLTIAASVAGAYQLLQFCKCLLIGLSGEGNCRCSKGLSWVCLLLDQGFTYGMVCTTAAATQASLLAITGANSLQWRKVCSIFTRFCEQVGGGLACAFAASLAMSMLAAISGYRLFRNHYALKRASPKS</sequence>
<comment type="subcellular location">
    <subcellularLocation>
        <location evidence="1 8">Cell membrane</location>
        <topology evidence="1 8">Multi-pass membrane protein</topology>
    </subcellularLocation>
</comment>
<dbReference type="Proteomes" id="UP000663760">
    <property type="component" value="Chromosome 14"/>
</dbReference>
<feature type="domain" description="Casparian strip membrane protein" evidence="9">
    <location>
        <begin position="7"/>
        <end position="152"/>
    </location>
</feature>
<evidence type="ECO:0000256" key="7">
    <source>
        <dbReference type="ARBA" id="ARBA00023136"/>
    </source>
</evidence>
<dbReference type="EMBL" id="LR746277">
    <property type="protein sequence ID" value="CAA7408170.1"/>
    <property type="molecule type" value="Genomic_DNA"/>
</dbReference>
<keyword evidence="7 8" id="KW-0472">Membrane</keyword>
<dbReference type="PANTHER" id="PTHR33573">
    <property type="entry name" value="CASP-LIKE PROTEIN 4A4"/>
    <property type="match status" value="1"/>
</dbReference>
<keyword evidence="4 8" id="KW-1003">Cell membrane</keyword>
<feature type="transmembrane region" description="Helical" evidence="8">
    <location>
        <begin position="12"/>
        <end position="29"/>
    </location>
</feature>
<protein>
    <recommendedName>
        <fullName evidence="8">CASP-like protein</fullName>
    </recommendedName>
</protein>
<dbReference type="PANTHER" id="PTHR33573:SF30">
    <property type="entry name" value="CASP-LIKE PROTEIN 2C1-RELATED"/>
    <property type="match status" value="1"/>
</dbReference>
<feature type="transmembrane region" description="Helical" evidence="8">
    <location>
        <begin position="140"/>
        <end position="166"/>
    </location>
</feature>
<dbReference type="GO" id="GO:0005886">
    <property type="term" value="C:plasma membrane"/>
    <property type="evidence" value="ECO:0007669"/>
    <property type="project" value="UniProtKB-SubCell"/>
</dbReference>
<evidence type="ECO:0000256" key="2">
    <source>
        <dbReference type="ARBA" id="ARBA00007651"/>
    </source>
</evidence>
<dbReference type="InterPro" id="IPR006459">
    <property type="entry name" value="CASP/CASPL"/>
</dbReference>
<keyword evidence="5 8" id="KW-0812">Transmembrane</keyword>
<gene>
    <name evidence="10" type="ORF">SI8410_14018848</name>
</gene>
<feature type="transmembrane region" description="Helical" evidence="8">
    <location>
        <begin position="49"/>
        <end position="66"/>
    </location>
</feature>
<name>A0A7I8LEA2_SPIIN</name>
<dbReference type="NCBIfam" id="TIGR01569">
    <property type="entry name" value="A_tha_TIGR01569"/>
    <property type="match status" value="1"/>
</dbReference>